<dbReference type="EMBL" id="RBKT01000001">
    <property type="protein sequence ID" value="RKR87363.1"/>
    <property type="molecule type" value="Genomic_DNA"/>
</dbReference>
<feature type="active site" description="Charge relay system" evidence="6">
    <location>
        <position position="224"/>
    </location>
</feature>
<feature type="active site" description="Nucleophile" evidence="6">
    <location>
        <position position="125"/>
    </location>
</feature>
<evidence type="ECO:0000313" key="10">
    <source>
        <dbReference type="Proteomes" id="UP000277671"/>
    </source>
</evidence>
<comment type="similarity">
    <text evidence="1">Belongs to the peptidase S66 family.</text>
</comment>
<evidence type="ECO:0000259" key="7">
    <source>
        <dbReference type="Pfam" id="PF02016"/>
    </source>
</evidence>
<dbReference type="InterPro" id="IPR003507">
    <property type="entry name" value="S66_fam"/>
</dbReference>
<name>A0A495JEU3_9ACTN</name>
<keyword evidence="5" id="KW-0720">Serine protease</keyword>
<proteinExistence type="inferred from homology"/>
<feature type="active site" description="Charge relay system" evidence="6">
    <location>
        <position position="291"/>
    </location>
</feature>
<dbReference type="Pfam" id="PF02016">
    <property type="entry name" value="Peptidase_S66"/>
    <property type="match status" value="1"/>
</dbReference>
<dbReference type="PANTHER" id="PTHR30237">
    <property type="entry name" value="MURAMOYLTETRAPEPTIDE CARBOXYPEPTIDASE"/>
    <property type="match status" value="1"/>
</dbReference>
<dbReference type="GO" id="GO:0004180">
    <property type="term" value="F:carboxypeptidase activity"/>
    <property type="evidence" value="ECO:0007669"/>
    <property type="project" value="UniProtKB-KW"/>
</dbReference>
<reference evidence="9 10" key="1">
    <citation type="submission" date="2018-10" db="EMBL/GenBank/DDBJ databases">
        <title>Sequencing the genomes of 1000 actinobacteria strains.</title>
        <authorList>
            <person name="Klenk H.-P."/>
        </authorList>
    </citation>
    <scope>NUCLEOTIDE SEQUENCE [LARGE SCALE GENOMIC DNA]</scope>
    <source>
        <strain evidence="9 10">DSM 45175</strain>
    </source>
</reference>
<dbReference type="SUPFAM" id="SSF141986">
    <property type="entry name" value="LD-carboxypeptidase A C-terminal domain-like"/>
    <property type="match status" value="1"/>
</dbReference>
<keyword evidence="10" id="KW-1185">Reference proteome</keyword>
<evidence type="ECO:0000313" key="9">
    <source>
        <dbReference type="EMBL" id="RKR87363.1"/>
    </source>
</evidence>
<dbReference type="InterPro" id="IPR029062">
    <property type="entry name" value="Class_I_gatase-like"/>
</dbReference>
<evidence type="ECO:0000256" key="4">
    <source>
        <dbReference type="ARBA" id="ARBA00022801"/>
    </source>
</evidence>
<protein>
    <submittedName>
        <fullName evidence="9">Muramoyltetrapeptide carboxypeptidase</fullName>
    </submittedName>
</protein>
<dbReference type="Proteomes" id="UP000277671">
    <property type="component" value="Unassembled WGS sequence"/>
</dbReference>
<sequence length="320" mass="32992">MTDTRPVTAVPVALAQPVRPAALRPGDQVMLVSPSGPTRPERLARGLELLAGWGLRPVLAPNAYARHGYLAGSDELRAADVNAAFADPEVRGIVCTRGGYGAQRMVDSIEMAAVRADPKVVVGFSDITALQFALWRGARLATVHGPGAAWLDQRLPEHSAESLRRALMTTEAVTVSRLATEETAPVVVAGVATGPLIGGNLCLIVSSLGTHDMPDLTGSILLIEDVGEPPYKVDRMLTQLRRTGVLAGVAGVAVGQFTNCADNWAVSVADVLADRLGDLGVPVLGGLPIGHGDGQLTVGVGTSATLDATAGTLTVSPAVA</sequence>
<evidence type="ECO:0000256" key="3">
    <source>
        <dbReference type="ARBA" id="ARBA00022670"/>
    </source>
</evidence>
<dbReference type="Gene3D" id="3.50.30.60">
    <property type="entry name" value="LD-carboxypeptidase A C-terminal domain-like"/>
    <property type="match status" value="1"/>
</dbReference>
<comment type="caution">
    <text evidence="9">The sequence shown here is derived from an EMBL/GenBank/DDBJ whole genome shotgun (WGS) entry which is preliminary data.</text>
</comment>
<dbReference type="InterPro" id="IPR027461">
    <property type="entry name" value="Carboxypeptidase_A_C_sf"/>
</dbReference>
<feature type="domain" description="LD-carboxypeptidase N-terminal" evidence="7">
    <location>
        <begin position="29"/>
        <end position="145"/>
    </location>
</feature>
<evidence type="ECO:0000256" key="1">
    <source>
        <dbReference type="ARBA" id="ARBA00010233"/>
    </source>
</evidence>
<evidence type="ECO:0000256" key="6">
    <source>
        <dbReference type="PIRSR" id="PIRSR028757-1"/>
    </source>
</evidence>
<dbReference type="SUPFAM" id="SSF52317">
    <property type="entry name" value="Class I glutamine amidotransferase-like"/>
    <property type="match status" value="1"/>
</dbReference>
<dbReference type="PIRSF" id="PIRSF028757">
    <property type="entry name" value="LD-carboxypeptidase"/>
    <property type="match status" value="1"/>
</dbReference>
<evidence type="ECO:0000256" key="2">
    <source>
        <dbReference type="ARBA" id="ARBA00022645"/>
    </source>
</evidence>
<dbReference type="GO" id="GO:0006508">
    <property type="term" value="P:proteolysis"/>
    <property type="evidence" value="ECO:0007669"/>
    <property type="project" value="UniProtKB-KW"/>
</dbReference>
<dbReference type="InterPro" id="IPR040921">
    <property type="entry name" value="Peptidase_S66C"/>
</dbReference>
<feature type="domain" description="LD-carboxypeptidase C-terminal" evidence="8">
    <location>
        <begin position="193"/>
        <end position="306"/>
    </location>
</feature>
<keyword evidence="2 9" id="KW-0121">Carboxypeptidase</keyword>
<dbReference type="Pfam" id="PF17676">
    <property type="entry name" value="Peptidase_S66C"/>
    <property type="match status" value="1"/>
</dbReference>
<dbReference type="GO" id="GO:0008236">
    <property type="term" value="F:serine-type peptidase activity"/>
    <property type="evidence" value="ECO:0007669"/>
    <property type="project" value="UniProtKB-KW"/>
</dbReference>
<keyword evidence="4" id="KW-0378">Hydrolase</keyword>
<dbReference type="InterPro" id="IPR040449">
    <property type="entry name" value="Peptidase_S66_N"/>
</dbReference>
<dbReference type="InterPro" id="IPR027478">
    <property type="entry name" value="LdcA_N"/>
</dbReference>
<gene>
    <name evidence="9" type="ORF">BDK92_1638</name>
</gene>
<dbReference type="PANTHER" id="PTHR30237:SF2">
    <property type="entry name" value="MUREIN TETRAPEPTIDE CARBOXYPEPTIDASE"/>
    <property type="match status" value="1"/>
</dbReference>
<evidence type="ECO:0000256" key="5">
    <source>
        <dbReference type="ARBA" id="ARBA00022825"/>
    </source>
</evidence>
<dbReference type="AlphaFoldDB" id="A0A495JEU3"/>
<dbReference type="CDD" id="cd07025">
    <property type="entry name" value="Peptidase_S66"/>
    <property type="match status" value="1"/>
</dbReference>
<accession>A0A495JEU3</accession>
<keyword evidence="3" id="KW-0645">Protease</keyword>
<organism evidence="9 10">
    <name type="scientific">Micromonospora pisi</name>
    <dbReference type="NCBI Taxonomy" id="589240"/>
    <lineage>
        <taxon>Bacteria</taxon>
        <taxon>Bacillati</taxon>
        <taxon>Actinomycetota</taxon>
        <taxon>Actinomycetes</taxon>
        <taxon>Micromonosporales</taxon>
        <taxon>Micromonosporaceae</taxon>
        <taxon>Micromonospora</taxon>
    </lineage>
</organism>
<evidence type="ECO:0000259" key="8">
    <source>
        <dbReference type="Pfam" id="PF17676"/>
    </source>
</evidence>
<dbReference type="Gene3D" id="3.40.50.10740">
    <property type="entry name" value="Class I glutamine amidotransferase-like"/>
    <property type="match status" value="1"/>
</dbReference>